<name>K0SIK1_THAOC</name>
<feature type="transmembrane region" description="Helical" evidence="1">
    <location>
        <begin position="20"/>
        <end position="41"/>
    </location>
</feature>
<keyword evidence="1" id="KW-1133">Transmembrane helix</keyword>
<dbReference type="EMBL" id="AGNL01015305">
    <property type="protein sequence ID" value="EJK66043.1"/>
    <property type="molecule type" value="Genomic_DNA"/>
</dbReference>
<accession>K0SIK1</accession>
<comment type="caution">
    <text evidence="2">The sequence shown here is derived from an EMBL/GenBank/DDBJ whole genome shotgun (WGS) entry which is preliminary data.</text>
</comment>
<evidence type="ECO:0000256" key="1">
    <source>
        <dbReference type="SAM" id="Phobius"/>
    </source>
</evidence>
<proteinExistence type="predicted"/>
<gene>
    <name evidence="2" type="ORF">THAOC_13050</name>
</gene>
<evidence type="ECO:0000313" key="2">
    <source>
        <dbReference type="EMBL" id="EJK66043.1"/>
    </source>
</evidence>
<organism evidence="2 3">
    <name type="scientific">Thalassiosira oceanica</name>
    <name type="common">Marine diatom</name>
    <dbReference type="NCBI Taxonomy" id="159749"/>
    <lineage>
        <taxon>Eukaryota</taxon>
        <taxon>Sar</taxon>
        <taxon>Stramenopiles</taxon>
        <taxon>Ochrophyta</taxon>
        <taxon>Bacillariophyta</taxon>
        <taxon>Coscinodiscophyceae</taxon>
        <taxon>Thalassiosirophycidae</taxon>
        <taxon>Thalassiosirales</taxon>
        <taxon>Thalassiosiraceae</taxon>
        <taxon>Thalassiosira</taxon>
    </lineage>
</organism>
<keyword evidence="1" id="KW-0472">Membrane</keyword>
<dbReference type="AlphaFoldDB" id="K0SIK1"/>
<keyword evidence="3" id="KW-1185">Reference proteome</keyword>
<dbReference type="Proteomes" id="UP000266841">
    <property type="component" value="Unassembled WGS sequence"/>
</dbReference>
<reference evidence="2 3" key="1">
    <citation type="journal article" date="2012" name="Genome Biol.">
        <title>Genome and low-iron response of an oceanic diatom adapted to chronic iron limitation.</title>
        <authorList>
            <person name="Lommer M."/>
            <person name="Specht M."/>
            <person name="Roy A.S."/>
            <person name="Kraemer L."/>
            <person name="Andreson R."/>
            <person name="Gutowska M.A."/>
            <person name="Wolf J."/>
            <person name="Bergner S.V."/>
            <person name="Schilhabel M.B."/>
            <person name="Klostermeier U.C."/>
            <person name="Beiko R.G."/>
            <person name="Rosenstiel P."/>
            <person name="Hippler M."/>
            <person name="Laroche J."/>
        </authorList>
    </citation>
    <scope>NUCLEOTIDE SEQUENCE [LARGE SCALE GENOMIC DNA]</scope>
    <source>
        <strain evidence="2 3">CCMP1005</strain>
    </source>
</reference>
<evidence type="ECO:0000313" key="3">
    <source>
        <dbReference type="Proteomes" id="UP000266841"/>
    </source>
</evidence>
<sequence>MRPSPSTSPSFPKSECRMLWLATQLIDYAFGLAMVYSVTIYSMETYPPSDHPLRWAIVLFIQGHVAPGLILSERTGPLRAFGQQSVEVQKAGSNQGELEVDSPNDGVFTGLVLHPWIAGHVRLQGHI</sequence>
<keyword evidence="1" id="KW-0812">Transmembrane</keyword>
<protein>
    <submittedName>
        <fullName evidence="2">Uncharacterized protein</fullName>
    </submittedName>
</protein>